<feature type="transmembrane region" description="Helical" evidence="5">
    <location>
        <begin position="137"/>
        <end position="155"/>
    </location>
</feature>
<sequence>MSGFGKQLSCILSSILLLFCGGMHIGWSISHLNMGGNAWAVGISVDEFRFAILSFFTGCGFIILIVAATKQMVPTRIWLVLSAFFFMINGVFFTAMPTYYAATVATRIIAGFGHGICHVVSIIYVGEIASRNFRGKLVAILVSSIVGGVALFTVLSMVTTNPIFIVEPNMHANRAIGIVILSLSTLALVPAWFLVIESPLHTLTTSGNETLARSNLLKLRGLSVESPSLMDEFEDMKTLAAESESLSPFFLSQGNFPAFQLALLVKLANLLFFNYSMNTAKMSLMSLMFTLTVFTHNWAPPMLWLSKFAGSVLAIFIIDLLPRRFQYGFSSVFTGSFMLALGIILATYDVVETWIPPFLYMVAEVFNTFGMLPVPEIMLSEAFPPKKRALSVSSILICEYVGHMVVYIIYFNVPSTLSNVYIKTLVFSGVILLKCLIAVLTTPDTRNKYPREAVHLYMHKKK</sequence>
<dbReference type="GO" id="GO:0022857">
    <property type="term" value="F:transmembrane transporter activity"/>
    <property type="evidence" value="ECO:0007669"/>
    <property type="project" value="InterPro"/>
</dbReference>
<protein>
    <submittedName>
        <fullName evidence="7">AGAP005045-PA-like protein</fullName>
    </submittedName>
</protein>
<evidence type="ECO:0000256" key="2">
    <source>
        <dbReference type="ARBA" id="ARBA00022692"/>
    </source>
</evidence>
<organism evidence="8 9">
    <name type="scientific">Anopheles sinensis</name>
    <name type="common">Mosquito</name>
    <dbReference type="NCBI Taxonomy" id="74873"/>
    <lineage>
        <taxon>Eukaryota</taxon>
        <taxon>Metazoa</taxon>
        <taxon>Ecdysozoa</taxon>
        <taxon>Arthropoda</taxon>
        <taxon>Hexapoda</taxon>
        <taxon>Insecta</taxon>
        <taxon>Pterygota</taxon>
        <taxon>Neoptera</taxon>
        <taxon>Endopterygota</taxon>
        <taxon>Diptera</taxon>
        <taxon>Nematocera</taxon>
        <taxon>Culicoidea</taxon>
        <taxon>Culicidae</taxon>
        <taxon>Anophelinae</taxon>
        <taxon>Anopheles</taxon>
    </lineage>
</organism>
<comment type="subcellular location">
    <subcellularLocation>
        <location evidence="1">Membrane</location>
        <topology evidence="1">Multi-pass membrane protein</topology>
    </subcellularLocation>
</comment>
<proteinExistence type="predicted"/>
<dbReference type="PROSITE" id="PS50850">
    <property type="entry name" value="MFS"/>
    <property type="match status" value="1"/>
</dbReference>
<gene>
    <name evidence="7" type="ORF">ZHAS_00019222</name>
</gene>
<dbReference type="OMA" id="AQGLQWN"/>
<evidence type="ECO:0000256" key="5">
    <source>
        <dbReference type="SAM" id="Phobius"/>
    </source>
</evidence>
<keyword evidence="4 5" id="KW-0472">Membrane</keyword>
<dbReference type="Proteomes" id="UP000030765">
    <property type="component" value="Unassembled WGS sequence"/>
</dbReference>
<dbReference type="PROSITE" id="PS00217">
    <property type="entry name" value="SUGAR_TRANSPORT_2"/>
    <property type="match status" value="1"/>
</dbReference>
<dbReference type="VEuPathDB" id="VectorBase:ASIS013408"/>
<name>A0A084WKY3_ANOSI</name>
<evidence type="ECO:0000313" key="8">
    <source>
        <dbReference type="EnsemblMetazoa" id="ASIC019222-PA"/>
    </source>
</evidence>
<keyword evidence="9" id="KW-1185">Reference proteome</keyword>
<feature type="transmembrane region" description="Helical" evidence="5">
    <location>
        <begin position="48"/>
        <end position="67"/>
    </location>
</feature>
<evidence type="ECO:0000259" key="6">
    <source>
        <dbReference type="PROSITE" id="PS50850"/>
    </source>
</evidence>
<dbReference type="VEuPathDB" id="VectorBase:ASIC019222"/>
<feature type="transmembrane region" description="Helical" evidence="5">
    <location>
        <begin position="108"/>
        <end position="125"/>
    </location>
</feature>
<keyword evidence="3 5" id="KW-1133">Transmembrane helix</keyword>
<dbReference type="GO" id="GO:0016020">
    <property type="term" value="C:membrane"/>
    <property type="evidence" value="ECO:0007669"/>
    <property type="project" value="UniProtKB-SubCell"/>
</dbReference>
<dbReference type="PANTHER" id="PTHR23529">
    <property type="entry name" value="GH19118P-RELATED"/>
    <property type="match status" value="1"/>
</dbReference>
<dbReference type="STRING" id="74873.A0A084WKY3"/>
<reference evidence="8" key="2">
    <citation type="submission" date="2020-05" db="UniProtKB">
        <authorList>
            <consortium name="EnsemblMetazoa"/>
        </authorList>
    </citation>
    <scope>IDENTIFICATION</scope>
</reference>
<dbReference type="SUPFAM" id="SSF103473">
    <property type="entry name" value="MFS general substrate transporter"/>
    <property type="match status" value="1"/>
</dbReference>
<dbReference type="InterPro" id="IPR036259">
    <property type="entry name" value="MFS_trans_sf"/>
</dbReference>
<evidence type="ECO:0000256" key="3">
    <source>
        <dbReference type="ARBA" id="ARBA00022989"/>
    </source>
</evidence>
<dbReference type="InterPro" id="IPR020846">
    <property type="entry name" value="MFS_dom"/>
</dbReference>
<feature type="transmembrane region" description="Helical" evidence="5">
    <location>
        <begin position="175"/>
        <end position="196"/>
    </location>
</feature>
<dbReference type="AlphaFoldDB" id="A0A084WKY3"/>
<evidence type="ECO:0000256" key="1">
    <source>
        <dbReference type="ARBA" id="ARBA00004141"/>
    </source>
</evidence>
<dbReference type="InterPro" id="IPR005829">
    <property type="entry name" value="Sugar_transporter_CS"/>
</dbReference>
<dbReference type="InterPro" id="IPR005828">
    <property type="entry name" value="MFS_sugar_transport-like"/>
</dbReference>
<reference evidence="7 9" key="1">
    <citation type="journal article" date="2014" name="BMC Genomics">
        <title>Genome sequence of Anopheles sinensis provides insight into genetics basis of mosquito competence for malaria parasites.</title>
        <authorList>
            <person name="Zhou D."/>
            <person name="Zhang D."/>
            <person name="Ding G."/>
            <person name="Shi L."/>
            <person name="Hou Q."/>
            <person name="Ye Y."/>
            <person name="Xu Y."/>
            <person name="Zhou H."/>
            <person name="Xiong C."/>
            <person name="Li S."/>
            <person name="Yu J."/>
            <person name="Hong S."/>
            <person name="Yu X."/>
            <person name="Zou P."/>
            <person name="Chen C."/>
            <person name="Chang X."/>
            <person name="Wang W."/>
            <person name="Lv Y."/>
            <person name="Sun Y."/>
            <person name="Ma L."/>
            <person name="Shen B."/>
            <person name="Zhu C."/>
        </authorList>
    </citation>
    <scope>NUCLEOTIDE SEQUENCE [LARGE SCALE GENOMIC DNA]</scope>
</reference>
<dbReference type="EMBL" id="KE525350">
    <property type="protein sequence ID" value="KFB50877.1"/>
    <property type="molecule type" value="Genomic_DNA"/>
</dbReference>
<evidence type="ECO:0000313" key="7">
    <source>
        <dbReference type="EMBL" id="KFB50877.1"/>
    </source>
</evidence>
<feature type="transmembrane region" description="Helical" evidence="5">
    <location>
        <begin position="79"/>
        <end position="102"/>
    </location>
</feature>
<keyword evidence="2 5" id="KW-0812">Transmembrane</keyword>
<dbReference type="EnsemblMetazoa" id="ASIC019222-RA">
    <property type="protein sequence ID" value="ASIC019222-PA"/>
    <property type="gene ID" value="ASIC019222"/>
</dbReference>
<accession>A0A084WKY3</accession>
<dbReference type="Pfam" id="PF00083">
    <property type="entry name" value="Sugar_tr"/>
    <property type="match status" value="1"/>
</dbReference>
<dbReference type="Gene3D" id="1.20.1250.20">
    <property type="entry name" value="MFS general substrate transporter like domains"/>
    <property type="match status" value="1"/>
</dbReference>
<feature type="transmembrane region" description="Helical" evidence="5">
    <location>
        <begin position="358"/>
        <end position="377"/>
    </location>
</feature>
<feature type="domain" description="Major facilitator superfamily (MFS) profile" evidence="6">
    <location>
        <begin position="1"/>
        <end position="446"/>
    </location>
</feature>
<evidence type="ECO:0000256" key="4">
    <source>
        <dbReference type="ARBA" id="ARBA00023136"/>
    </source>
</evidence>
<feature type="transmembrane region" description="Helical" evidence="5">
    <location>
        <begin position="422"/>
        <end position="441"/>
    </location>
</feature>
<dbReference type="PANTHER" id="PTHR23529:SF2">
    <property type="entry name" value="GH19118P-RELATED"/>
    <property type="match status" value="1"/>
</dbReference>
<evidence type="ECO:0000313" key="9">
    <source>
        <dbReference type="Proteomes" id="UP000030765"/>
    </source>
</evidence>
<dbReference type="EMBL" id="ATLV01024157">
    <property type="status" value="NOT_ANNOTATED_CDS"/>
    <property type="molecule type" value="Genomic_DNA"/>
</dbReference>
<feature type="transmembrane region" description="Helical" evidence="5">
    <location>
        <begin position="298"/>
        <end position="318"/>
    </location>
</feature>
<feature type="transmembrane region" description="Helical" evidence="5">
    <location>
        <begin position="389"/>
        <end position="410"/>
    </location>
</feature>
<feature type="transmembrane region" description="Helical" evidence="5">
    <location>
        <begin position="325"/>
        <end position="346"/>
    </location>
</feature>
<dbReference type="OrthoDB" id="6612291at2759"/>